<name>A0A2I1HEE5_9GLOM</name>
<gene>
    <name evidence="1" type="ORF">RhiirA4_478177</name>
</gene>
<keyword evidence="2" id="KW-1185">Reference proteome</keyword>
<dbReference type="VEuPathDB" id="FungiDB:RhiirA1_394485"/>
<dbReference type="Gene3D" id="3.60.10.10">
    <property type="entry name" value="Endonuclease/exonuclease/phosphatase"/>
    <property type="match status" value="1"/>
</dbReference>
<comment type="caution">
    <text evidence="1">The sequence shown here is derived from an EMBL/GenBank/DDBJ whole genome shotgun (WGS) entry which is preliminary data.</text>
</comment>
<evidence type="ECO:0000313" key="2">
    <source>
        <dbReference type="Proteomes" id="UP000234323"/>
    </source>
</evidence>
<dbReference type="SUPFAM" id="SSF56219">
    <property type="entry name" value="DNase I-like"/>
    <property type="match status" value="1"/>
</dbReference>
<dbReference type="AlphaFoldDB" id="A0A2I1HEE5"/>
<organism evidence="1 2">
    <name type="scientific">Rhizophagus irregularis</name>
    <dbReference type="NCBI Taxonomy" id="588596"/>
    <lineage>
        <taxon>Eukaryota</taxon>
        <taxon>Fungi</taxon>
        <taxon>Fungi incertae sedis</taxon>
        <taxon>Mucoromycota</taxon>
        <taxon>Glomeromycotina</taxon>
        <taxon>Glomeromycetes</taxon>
        <taxon>Glomerales</taxon>
        <taxon>Glomeraceae</taxon>
        <taxon>Rhizophagus</taxon>
    </lineage>
</organism>
<evidence type="ECO:0000313" key="1">
    <source>
        <dbReference type="EMBL" id="PKY57239.1"/>
    </source>
</evidence>
<dbReference type="InterPro" id="IPR036691">
    <property type="entry name" value="Endo/exonu/phosph_ase_sf"/>
</dbReference>
<dbReference type="EMBL" id="LLXI01002482">
    <property type="protein sequence ID" value="PKY57239.1"/>
    <property type="molecule type" value="Genomic_DNA"/>
</dbReference>
<reference evidence="1 2" key="1">
    <citation type="submission" date="2015-10" db="EMBL/GenBank/DDBJ databases">
        <title>Genome analyses suggest a sexual origin of heterokaryosis in a supposedly ancient asexual fungus.</title>
        <authorList>
            <person name="Ropars J."/>
            <person name="Sedzielewska K."/>
            <person name="Noel J."/>
            <person name="Charron P."/>
            <person name="Farinelli L."/>
            <person name="Marton T."/>
            <person name="Kruger M."/>
            <person name="Pelin A."/>
            <person name="Brachmann A."/>
            <person name="Corradi N."/>
        </authorList>
    </citation>
    <scope>NUCLEOTIDE SEQUENCE [LARGE SCALE GENOMIC DNA]</scope>
    <source>
        <strain evidence="1 2">A4</strain>
    </source>
</reference>
<proteinExistence type="predicted"/>
<accession>A0A2I1HEE5</accession>
<protein>
    <submittedName>
        <fullName evidence="1">Uncharacterized protein</fullName>
    </submittedName>
</protein>
<dbReference type="Proteomes" id="UP000234323">
    <property type="component" value="Unassembled WGS sequence"/>
</dbReference>
<sequence>MEYNRKRKQLSGLENQNNNKHARLQYSYIHDHQHPVSSLHHTSTPQNNTSIAIVIPDIDQQNIINTINDPTVEFINIGTINIQQAFNIKFQDILSYFKLENFSILTLTETHQPHENTYYTEHQLPSYHSDIPSNSSVRCYHDSNGNRGSGVATLISHELSKHVIKTHQFKGRVLTLDLAFKHHKHFRIINLYLPASANKDKQLIQVWATSI</sequence>